<evidence type="ECO:0000259" key="2">
    <source>
        <dbReference type="SMART" id="SM00867"/>
    </source>
</evidence>
<dbReference type="PANTHER" id="PTHR34406:SF1">
    <property type="entry name" value="PROTEIN YCEI"/>
    <property type="match status" value="1"/>
</dbReference>
<organism evidence="3 4">
    <name type="scientific">Plastoroseomonas hellenica</name>
    <dbReference type="NCBI Taxonomy" id="2687306"/>
    <lineage>
        <taxon>Bacteria</taxon>
        <taxon>Pseudomonadati</taxon>
        <taxon>Pseudomonadota</taxon>
        <taxon>Alphaproteobacteria</taxon>
        <taxon>Acetobacterales</taxon>
        <taxon>Acetobacteraceae</taxon>
        <taxon>Plastoroseomonas</taxon>
    </lineage>
</organism>
<name>A0ABS5EX05_9PROT</name>
<keyword evidence="1" id="KW-0732">Signal</keyword>
<comment type="caution">
    <text evidence="3">The sequence shown here is derived from an EMBL/GenBank/DDBJ whole genome shotgun (WGS) entry which is preliminary data.</text>
</comment>
<dbReference type="InterPro" id="IPR007372">
    <property type="entry name" value="Lipid/polyisoprenoid-bd_YceI"/>
</dbReference>
<sequence>MRRPFAVHRYARLAALVLAVLMVSPAGNAAAVSYGVDEHSGSIEFLTRGLGLLPVHGHFGHFMGRLDLDPQDLAQTRIAVEVDADGIESPWPGVAPRLRSMAYLDAAMFPHILFRSTAMTPGPDRHFTLSGILTIRGVARPQQLDVTAMRIGGGGSEGTVAEVVATGTLNRSEFGMVADDGLVSDAIRLTITSRIRLPRGAAVPG</sequence>
<accession>A0ABS5EX05</accession>
<dbReference type="EMBL" id="JAAGBB010000011">
    <property type="protein sequence ID" value="MBR0664832.1"/>
    <property type="molecule type" value="Genomic_DNA"/>
</dbReference>
<dbReference type="SUPFAM" id="SSF101874">
    <property type="entry name" value="YceI-like"/>
    <property type="match status" value="1"/>
</dbReference>
<dbReference type="Proteomes" id="UP001196870">
    <property type="component" value="Unassembled WGS sequence"/>
</dbReference>
<feature type="chain" id="PRO_5045678291" evidence="1">
    <location>
        <begin position="30"/>
        <end position="205"/>
    </location>
</feature>
<dbReference type="RefSeq" id="WP_211852504.1">
    <property type="nucleotide sequence ID" value="NZ_JAAGBB010000011.1"/>
</dbReference>
<dbReference type="InterPro" id="IPR036761">
    <property type="entry name" value="TTHA0802/YceI-like_sf"/>
</dbReference>
<feature type="domain" description="Lipid/polyisoprenoid-binding YceI-like" evidence="2">
    <location>
        <begin position="33"/>
        <end position="196"/>
    </location>
</feature>
<dbReference type="PANTHER" id="PTHR34406">
    <property type="entry name" value="PROTEIN YCEI"/>
    <property type="match status" value="1"/>
</dbReference>
<feature type="signal peptide" evidence="1">
    <location>
        <begin position="1"/>
        <end position="29"/>
    </location>
</feature>
<reference evidence="4" key="1">
    <citation type="journal article" date="2021" name="Syst. Appl. Microbiol.">
        <title>Roseomonas hellenica sp. nov., isolated from roots of wild-growing Alkanna tinctoria.</title>
        <authorList>
            <person name="Rat A."/>
            <person name="Naranjo H.D."/>
            <person name="Lebbe L."/>
            <person name="Cnockaert M."/>
            <person name="Krigas N."/>
            <person name="Grigoriadou K."/>
            <person name="Maloupa E."/>
            <person name="Willems A."/>
        </authorList>
    </citation>
    <scope>NUCLEOTIDE SEQUENCE [LARGE SCALE GENOMIC DNA]</scope>
    <source>
        <strain evidence="4">LMG 31523</strain>
    </source>
</reference>
<keyword evidence="4" id="KW-1185">Reference proteome</keyword>
<evidence type="ECO:0000313" key="4">
    <source>
        <dbReference type="Proteomes" id="UP001196870"/>
    </source>
</evidence>
<evidence type="ECO:0000256" key="1">
    <source>
        <dbReference type="SAM" id="SignalP"/>
    </source>
</evidence>
<evidence type="ECO:0000313" key="3">
    <source>
        <dbReference type="EMBL" id="MBR0664832.1"/>
    </source>
</evidence>
<protein>
    <submittedName>
        <fullName evidence="3">YceI family protein</fullName>
    </submittedName>
</protein>
<dbReference type="Gene3D" id="2.40.128.110">
    <property type="entry name" value="Lipid/polyisoprenoid-binding, YceI-like"/>
    <property type="match status" value="1"/>
</dbReference>
<dbReference type="SMART" id="SM00867">
    <property type="entry name" value="YceI"/>
    <property type="match status" value="1"/>
</dbReference>
<gene>
    <name evidence="3" type="ORF">GXW71_10760</name>
</gene>
<proteinExistence type="predicted"/>
<dbReference type="Pfam" id="PF04264">
    <property type="entry name" value="YceI"/>
    <property type="match status" value="1"/>
</dbReference>